<evidence type="ECO:0000313" key="3">
    <source>
        <dbReference type="EMBL" id="PDS47822.1"/>
    </source>
</evidence>
<dbReference type="RefSeq" id="WP_097545184.1">
    <property type="nucleotide sequence ID" value="NZ_NWSK01000031.1"/>
</dbReference>
<reference evidence="3 4" key="1">
    <citation type="submission" date="2017-09" db="EMBL/GenBank/DDBJ databases">
        <title>Comparative genomics of rhizobia isolated from Phaseolus vulgaris in China.</title>
        <authorList>
            <person name="Tong W."/>
        </authorList>
    </citation>
    <scope>NUCLEOTIDE SEQUENCE [LARGE SCALE GENOMIC DNA]</scope>
    <source>
        <strain evidence="3 4">Y27</strain>
    </source>
</reference>
<organism evidence="3 4">
    <name type="scientific">Rhizobium anhuiense</name>
    <dbReference type="NCBI Taxonomy" id="1184720"/>
    <lineage>
        <taxon>Bacteria</taxon>
        <taxon>Pseudomonadati</taxon>
        <taxon>Pseudomonadota</taxon>
        <taxon>Alphaproteobacteria</taxon>
        <taxon>Hyphomicrobiales</taxon>
        <taxon>Rhizobiaceae</taxon>
        <taxon>Rhizobium/Agrobacterium group</taxon>
        <taxon>Rhizobium</taxon>
    </lineage>
</organism>
<accession>A0ABX4J0F5</accession>
<dbReference type="InterPro" id="IPR001584">
    <property type="entry name" value="Integrase_cat-core"/>
</dbReference>
<name>A0ABX4J0F5_9HYPH</name>
<dbReference type="EMBL" id="NWSL01000036">
    <property type="protein sequence ID" value="PDS47822.1"/>
    <property type="molecule type" value="Genomic_DNA"/>
</dbReference>
<evidence type="ECO:0000259" key="2">
    <source>
        <dbReference type="PROSITE" id="PS50994"/>
    </source>
</evidence>
<feature type="domain" description="Integrase catalytic" evidence="2">
    <location>
        <begin position="296"/>
        <end position="511"/>
    </location>
</feature>
<evidence type="ECO:0000313" key="4">
    <source>
        <dbReference type="Proteomes" id="UP000219972"/>
    </source>
</evidence>
<feature type="region of interest" description="Disordered" evidence="1">
    <location>
        <begin position="713"/>
        <end position="746"/>
    </location>
</feature>
<dbReference type="InterPro" id="IPR012337">
    <property type="entry name" value="RNaseH-like_sf"/>
</dbReference>
<proteinExistence type="predicted"/>
<protein>
    <submittedName>
        <fullName evidence="3">Integrase</fullName>
    </submittedName>
</protein>
<dbReference type="Proteomes" id="UP000219972">
    <property type="component" value="Unassembled WGS sequence"/>
</dbReference>
<sequence>MAVAAPLAFDRPSVVVPMYYLGDATRIIVDDKDYVLVSQDVKKTVLRDRNGFDEEFSHEQIYALHCENRFRIERGSSELALALPNLTDVATHKLERAFFYADALDEFVKIQAVGPDYPGLREAGFKRKKVTLGAACLEDLIPIIEKTVNEQSMRGTTRGGTVWKWRKLVCPRHFYRLFNVYAENGFRVESLVSGHNGPGVIPSRHHPDDLLVWLDHAKLYATKKRPKVKAAFQMLQAKVFELNAERELRGQRLHQMPSAELFAKMVKSLGKYYIVAGRLGEDIANASFASVRNGLQIRRPGQRIEMDEWKIDLVTLLTFSGLTRKMTDEELDLIKSARIWITTVIDVATRAILAMRFSARGPSKDSSLAALEMAVSNKTLISSVIGAGSPWLYNVLFSTLVTDWGPAYRAVELRASVAQLRGEHQFTAAGWAAGRGHIESLFKTQSLRFLHWFEGRTFANVVERGPNGAVARLNVDELNRLLVRAIVDIYHHTPHEGLGGETPHNAWLRLTAKHGILPPLHPDQRRHVFGTKMRRSISDKGVRFLGIHYNHPKLQQMRRDQAALPGSKAPSTDIRIDRFSLRKISFFDGSEWVTAEASMGLPDDVSVWEWVGAAKEHAAIHRANAKMKLSVLLVAVNDLRRAGHAATARAELGTDVPSAKQYAVAEKNYFDREIDDDFDGPAPDLAELQIAHDPLETGIDAFRHLGTSRAAVESQAEAEKVVRPDPSGFMNPADPSSDDDGLDFEY</sequence>
<dbReference type="SUPFAM" id="SSF53098">
    <property type="entry name" value="Ribonuclease H-like"/>
    <property type="match status" value="1"/>
</dbReference>
<dbReference type="Gene3D" id="3.30.420.10">
    <property type="entry name" value="Ribonuclease H-like superfamily/Ribonuclease H"/>
    <property type="match status" value="1"/>
</dbReference>
<comment type="caution">
    <text evidence="3">The sequence shown here is derived from an EMBL/GenBank/DDBJ whole genome shotgun (WGS) entry which is preliminary data.</text>
</comment>
<gene>
    <name evidence="3" type="ORF">CO662_32810</name>
</gene>
<evidence type="ECO:0000256" key="1">
    <source>
        <dbReference type="SAM" id="MobiDB-lite"/>
    </source>
</evidence>
<dbReference type="InterPro" id="IPR036397">
    <property type="entry name" value="RNaseH_sf"/>
</dbReference>
<keyword evidence="4" id="KW-1185">Reference proteome</keyword>
<feature type="compositionally biased region" description="Acidic residues" evidence="1">
    <location>
        <begin position="736"/>
        <end position="746"/>
    </location>
</feature>
<dbReference type="PROSITE" id="PS50994">
    <property type="entry name" value="INTEGRASE"/>
    <property type="match status" value="1"/>
</dbReference>